<protein>
    <recommendedName>
        <fullName evidence="6">DUF3299 domain-containing protein</fullName>
    </recommendedName>
</protein>
<keyword evidence="1" id="KW-0732">Signal</keyword>
<dbReference type="EMBL" id="CABWMV010000003">
    <property type="protein sequence ID" value="VXC37134.1"/>
    <property type="molecule type" value="Genomic_DNA"/>
</dbReference>
<dbReference type="Gene3D" id="2.40.50.870">
    <property type="entry name" value="Protein of unknown function (DUF3299)"/>
    <property type="match status" value="1"/>
</dbReference>
<feature type="chain" id="PRO_5036326692" description="DUF3299 domain-containing protein" evidence="1">
    <location>
        <begin position="24"/>
        <end position="162"/>
    </location>
</feature>
<evidence type="ECO:0000313" key="2">
    <source>
        <dbReference type="EMBL" id="SPZ92402.1"/>
    </source>
</evidence>
<gene>
    <name evidence="2" type="ORF">NCTC11343_04449</name>
    <name evidence="3" type="ORF">SPHINGO8BC_110056</name>
</gene>
<organism evidence="2 4">
    <name type="scientific">Sphingobacterium multivorum</name>
    <dbReference type="NCBI Taxonomy" id="28454"/>
    <lineage>
        <taxon>Bacteria</taxon>
        <taxon>Pseudomonadati</taxon>
        <taxon>Bacteroidota</taxon>
        <taxon>Sphingobacteriia</taxon>
        <taxon>Sphingobacteriales</taxon>
        <taxon>Sphingobacteriaceae</taxon>
        <taxon>Sphingobacterium</taxon>
    </lineage>
</organism>
<reference evidence="3 5" key="2">
    <citation type="submission" date="2019-10" db="EMBL/GenBank/DDBJ databases">
        <authorList>
            <person name="Karimi E."/>
        </authorList>
    </citation>
    <scope>NUCLEOTIDE SEQUENCE [LARGE SCALE GENOMIC DNA]</scope>
    <source>
        <strain evidence="3">Sphingobacterium sp. 8BC</strain>
    </source>
</reference>
<name>A0A2X2JDL9_SPHMU</name>
<accession>A0A653Y479</accession>
<dbReference type="GeneID" id="97179397"/>
<sequence length="162" mass="18637">MFKKFTLVFLFIFLGGECYSVLAQTGLESQHLADHKPLMNEVWKTFDTMLYKVNKKNGKTIYTPFFPSKLAKMDGMKVELQGYMVPLKAGLRHNRFLLSVLPVLQCMFCGQNGIPPMVEITLANNDKIWLKENPITLKGYVKLNEKDRTRVEIFIQDASIVK</sequence>
<evidence type="ECO:0000313" key="4">
    <source>
        <dbReference type="Proteomes" id="UP000251241"/>
    </source>
</evidence>
<dbReference type="AlphaFoldDB" id="A0A2X2JDL9"/>
<accession>A0A2X2JDL9</accession>
<dbReference type="Proteomes" id="UP000432350">
    <property type="component" value="Unassembled WGS sequence"/>
</dbReference>
<evidence type="ECO:0000313" key="3">
    <source>
        <dbReference type="EMBL" id="VXC37134.1"/>
    </source>
</evidence>
<dbReference type="Proteomes" id="UP000251241">
    <property type="component" value="Unassembled WGS sequence"/>
</dbReference>
<evidence type="ECO:0000313" key="5">
    <source>
        <dbReference type="Proteomes" id="UP000432350"/>
    </source>
</evidence>
<proteinExistence type="predicted"/>
<dbReference type="EMBL" id="UAUU01000011">
    <property type="protein sequence ID" value="SPZ92402.1"/>
    <property type="molecule type" value="Genomic_DNA"/>
</dbReference>
<reference evidence="2 4" key="1">
    <citation type="submission" date="2018-06" db="EMBL/GenBank/DDBJ databases">
        <authorList>
            <consortium name="Pathogen Informatics"/>
            <person name="Doyle S."/>
        </authorList>
    </citation>
    <scope>NUCLEOTIDE SEQUENCE [LARGE SCALE GENOMIC DNA]</scope>
    <source>
        <strain evidence="2 4">NCTC11343</strain>
    </source>
</reference>
<dbReference type="RefSeq" id="WP_112375864.1">
    <property type="nucleotide sequence ID" value="NZ_CP068086.1"/>
</dbReference>
<evidence type="ECO:0000256" key="1">
    <source>
        <dbReference type="SAM" id="SignalP"/>
    </source>
</evidence>
<evidence type="ECO:0008006" key="6">
    <source>
        <dbReference type="Google" id="ProtNLM"/>
    </source>
</evidence>
<feature type="signal peptide" evidence="1">
    <location>
        <begin position="1"/>
        <end position="23"/>
    </location>
</feature>